<gene>
    <name evidence="1" type="ORF">ACFYV7_20755</name>
</gene>
<comment type="caution">
    <text evidence="1">The sequence shown here is derived from an EMBL/GenBank/DDBJ whole genome shotgun (WGS) entry which is preliminary data.</text>
</comment>
<proteinExistence type="predicted"/>
<evidence type="ECO:0008006" key="3">
    <source>
        <dbReference type="Google" id="ProtNLM"/>
    </source>
</evidence>
<keyword evidence="2" id="KW-1185">Reference proteome</keyword>
<dbReference type="Proteomes" id="UP001601948">
    <property type="component" value="Unassembled WGS sequence"/>
</dbReference>
<evidence type="ECO:0000313" key="2">
    <source>
        <dbReference type="Proteomes" id="UP001601948"/>
    </source>
</evidence>
<dbReference type="EMBL" id="JBIAPI010000005">
    <property type="protein sequence ID" value="MFF3225235.1"/>
    <property type="molecule type" value="Genomic_DNA"/>
</dbReference>
<dbReference type="RefSeq" id="WP_387719598.1">
    <property type="nucleotide sequence ID" value="NZ_JBIAPI010000005.1"/>
</dbReference>
<evidence type="ECO:0000313" key="1">
    <source>
        <dbReference type="EMBL" id="MFF3225235.1"/>
    </source>
</evidence>
<sequence length="78" mass="8591">MASPTYRDDWVDGLLDQGRAEGEARGEAKMLLRALVARGFTVSDDLRTRVLSTSDTERLEAWMDKAAVADSLDVVFGD</sequence>
<accession>A0ABW6QVI4</accession>
<reference evidence="1 2" key="1">
    <citation type="submission" date="2024-10" db="EMBL/GenBank/DDBJ databases">
        <title>The Natural Products Discovery Center: Release of the First 8490 Sequenced Strains for Exploring Actinobacteria Biosynthetic Diversity.</title>
        <authorList>
            <person name="Kalkreuter E."/>
            <person name="Kautsar S.A."/>
            <person name="Yang D."/>
            <person name="Bader C.D."/>
            <person name="Teijaro C.N."/>
            <person name="Fluegel L."/>
            <person name="Davis C.M."/>
            <person name="Simpson J.R."/>
            <person name="Lauterbach L."/>
            <person name="Steele A.D."/>
            <person name="Gui C."/>
            <person name="Meng S."/>
            <person name="Li G."/>
            <person name="Viehrig K."/>
            <person name="Ye F."/>
            <person name="Su P."/>
            <person name="Kiefer A.F."/>
            <person name="Nichols A."/>
            <person name="Cepeda A.J."/>
            <person name="Yan W."/>
            <person name="Fan B."/>
            <person name="Jiang Y."/>
            <person name="Adhikari A."/>
            <person name="Zheng C.-J."/>
            <person name="Schuster L."/>
            <person name="Cowan T.M."/>
            <person name="Smanski M.J."/>
            <person name="Chevrette M.G."/>
            <person name="De Carvalho L.P.S."/>
            <person name="Shen B."/>
        </authorList>
    </citation>
    <scope>NUCLEOTIDE SEQUENCE [LARGE SCALE GENOMIC DNA]</scope>
    <source>
        <strain evidence="1 2">NPDC003040</strain>
    </source>
</reference>
<organism evidence="1 2">
    <name type="scientific">Nocardia suismassiliense</name>
    <dbReference type="NCBI Taxonomy" id="2077092"/>
    <lineage>
        <taxon>Bacteria</taxon>
        <taxon>Bacillati</taxon>
        <taxon>Actinomycetota</taxon>
        <taxon>Actinomycetes</taxon>
        <taxon>Mycobacteriales</taxon>
        <taxon>Nocardiaceae</taxon>
        <taxon>Nocardia</taxon>
    </lineage>
</organism>
<name>A0ABW6QVI4_9NOCA</name>
<protein>
    <recommendedName>
        <fullName evidence="3">Transposase</fullName>
    </recommendedName>
</protein>